<protein>
    <submittedName>
        <fullName evidence="1">Uncharacterized protein</fullName>
    </submittedName>
</protein>
<reference evidence="1 2" key="1">
    <citation type="submission" date="2023-04" db="EMBL/GenBank/DDBJ databases">
        <title>Bacteria Genome Submission.</title>
        <authorList>
            <person name="Isaac P."/>
        </authorList>
    </citation>
    <scope>NUCLEOTIDE SEQUENCE [LARGE SCALE GENOMIC DNA]</scope>
    <source>
        <strain evidence="1 2">SampleS7P1</strain>
    </source>
</reference>
<proteinExistence type="predicted"/>
<name>A0ABY8R1K9_PARBF</name>
<dbReference type="InterPro" id="IPR036852">
    <property type="entry name" value="Peptidase_S8/S53_dom_sf"/>
</dbReference>
<accession>A0ABY8R1K9</accession>
<evidence type="ECO:0000313" key="1">
    <source>
        <dbReference type="EMBL" id="WGX75427.1"/>
    </source>
</evidence>
<sequence length="69" mass="7287">MVINLTVASKSEGVVETTLLESFGSLTIPGVIIVCGLGNEGNTDTHYKGNIKNINDVVDILIQVGDQKT</sequence>
<evidence type="ECO:0000313" key="2">
    <source>
        <dbReference type="Proteomes" id="UP001239169"/>
    </source>
</evidence>
<dbReference type="Gene3D" id="2.60.120.1290">
    <property type="match status" value="1"/>
</dbReference>
<dbReference type="EMBL" id="CP124685">
    <property type="protein sequence ID" value="WGX75427.1"/>
    <property type="molecule type" value="Genomic_DNA"/>
</dbReference>
<dbReference type="Proteomes" id="UP001239169">
    <property type="component" value="Chromosome"/>
</dbReference>
<keyword evidence="2" id="KW-1185">Reference proteome</keyword>
<organism evidence="1 2">
    <name type="scientific">Paraclostridium bifermentans</name>
    <name type="common">Clostridium bifermentans</name>
    <dbReference type="NCBI Taxonomy" id="1490"/>
    <lineage>
        <taxon>Bacteria</taxon>
        <taxon>Bacillati</taxon>
        <taxon>Bacillota</taxon>
        <taxon>Clostridia</taxon>
        <taxon>Peptostreptococcales</taxon>
        <taxon>Peptostreptococcaceae</taxon>
        <taxon>Paraclostridium</taxon>
    </lineage>
</organism>
<gene>
    <name evidence="1" type="ORF">QJS64_15735</name>
</gene>
<dbReference type="Gene3D" id="3.40.50.200">
    <property type="entry name" value="Peptidase S8/S53 domain"/>
    <property type="match status" value="1"/>
</dbReference>